<feature type="non-terminal residue" evidence="1">
    <location>
        <position position="42"/>
    </location>
</feature>
<dbReference type="EMBL" id="BARU01006545">
    <property type="protein sequence ID" value="GAH33500.1"/>
    <property type="molecule type" value="Genomic_DNA"/>
</dbReference>
<comment type="caution">
    <text evidence="1">The sequence shown here is derived from an EMBL/GenBank/DDBJ whole genome shotgun (WGS) entry which is preliminary data.</text>
</comment>
<gene>
    <name evidence="1" type="ORF">S03H2_12872</name>
</gene>
<reference evidence="1" key="1">
    <citation type="journal article" date="2014" name="Front. Microbiol.">
        <title>High frequency of phylogenetically diverse reductive dehalogenase-homologous genes in deep subseafloor sedimentary metagenomes.</title>
        <authorList>
            <person name="Kawai M."/>
            <person name="Futagami T."/>
            <person name="Toyoda A."/>
            <person name="Takaki Y."/>
            <person name="Nishi S."/>
            <person name="Hori S."/>
            <person name="Arai W."/>
            <person name="Tsubouchi T."/>
            <person name="Morono Y."/>
            <person name="Uchiyama I."/>
            <person name="Ito T."/>
            <person name="Fujiyama A."/>
            <person name="Inagaki F."/>
            <person name="Takami H."/>
        </authorList>
    </citation>
    <scope>NUCLEOTIDE SEQUENCE</scope>
    <source>
        <strain evidence="1">Expedition CK06-06</strain>
    </source>
</reference>
<accession>X1FLX9</accession>
<protein>
    <submittedName>
        <fullName evidence="1">Uncharacterized protein</fullName>
    </submittedName>
</protein>
<sequence>MDKNKEALVTMAMGEEYQAFYNQNFRFSHERFAKKIGRKLIV</sequence>
<evidence type="ECO:0000313" key="1">
    <source>
        <dbReference type="EMBL" id="GAH33500.1"/>
    </source>
</evidence>
<name>X1FLX9_9ZZZZ</name>
<organism evidence="1">
    <name type="scientific">marine sediment metagenome</name>
    <dbReference type="NCBI Taxonomy" id="412755"/>
    <lineage>
        <taxon>unclassified sequences</taxon>
        <taxon>metagenomes</taxon>
        <taxon>ecological metagenomes</taxon>
    </lineage>
</organism>
<proteinExistence type="predicted"/>
<dbReference type="AlphaFoldDB" id="X1FLX9"/>